<name>A0ABT2U2Z5_9FIRM</name>
<accession>A0ABT2U2Z5</accession>
<evidence type="ECO:0000313" key="1">
    <source>
        <dbReference type="EMBL" id="MCU6788601.1"/>
    </source>
</evidence>
<comment type="caution">
    <text evidence="1">The sequence shown here is derived from an EMBL/GenBank/DDBJ whole genome shotgun (WGS) entry which is preliminary data.</text>
</comment>
<reference evidence="1 2" key="1">
    <citation type="journal article" date="2021" name="ISME Commun">
        <title>Automated analysis of genomic sequences facilitates high-throughput and comprehensive description of bacteria.</title>
        <authorList>
            <person name="Hitch T.C.A."/>
        </authorList>
    </citation>
    <scope>NUCLEOTIDE SEQUENCE [LARGE SCALE GENOMIC DNA]</scope>
    <source>
        <strain evidence="1 2">Sanger_34</strain>
    </source>
</reference>
<evidence type="ECO:0008006" key="3">
    <source>
        <dbReference type="Google" id="ProtNLM"/>
    </source>
</evidence>
<proteinExistence type="predicted"/>
<sequence length="134" mass="14814">MDKKLLEQLAARAEQKEKDRLEVKTFSVGGVDMLFHKPAQADQLDYVEAINEASGARDSVAVSVSLIYDCCRDLQDPALHEALGVTDPYDTVRRLMDIREIDKLGAALARWIGLLPDSDGEQSRAEQLEAAAKN</sequence>
<protein>
    <recommendedName>
        <fullName evidence="3">Tail assembly chaperone</fullName>
    </recommendedName>
</protein>
<gene>
    <name evidence="1" type="ORF">OCV66_05780</name>
</gene>
<dbReference type="RefSeq" id="WP_147573933.1">
    <property type="nucleotide sequence ID" value="NZ_JAOQJE010000004.1"/>
</dbReference>
<dbReference type="Proteomes" id="UP001652397">
    <property type="component" value="Unassembled WGS sequence"/>
</dbReference>
<dbReference type="EMBL" id="JAOQJE010000004">
    <property type="protein sequence ID" value="MCU6788601.1"/>
    <property type="molecule type" value="Genomic_DNA"/>
</dbReference>
<keyword evidence="2" id="KW-1185">Reference proteome</keyword>
<evidence type="ECO:0000313" key="2">
    <source>
        <dbReference type="Proteomes" id="UP001652397"/>
    </source>
</evidence>
<organism evidence="1 2">
    <name type="scientific">Agathobaculum ammoniilyticum</name>
    <dbReference type="NCBI Taxonomy" id="2981778"/>
    <lineage>
        <taxon>Bacteria</taxon>
        <taxon>Bacillati</taxon>
        <taxon>Bacillota</taxon>
        <taxon>Clostridia</taxon>
        <taxon>Eubacteriales</taxon>
        <taxon>Butyricicoccaceae</taxon>
        <taxon>Agathobaculum</taxon>
    </lineage>
</organism>